<evidence type="ECO:0000256" key="2">
    <source>
        <dbReference type="SAM" id="SignalP"/>
    </source>
</evidence>
<evidence type="ECO:0000313" key="3">
    <source>
        <dbReference type="EMBL" id="MCE5173548.1"/>
    </source>
</evidence>
<keyword evidence="2" id="KW-0732">Signal</keyword>
<organism evidence="3 4">
    <name type="scientific">Paenibacillus profundus</name>
    <dbReference type="NCBI Taxonomy" id="1173085"/>
    <lineage>
        <taxon>Bacteria</taxon>
        <taxon>Bacillati</taxon>
        <taxon>Bacillota</taxon>
        <taxon>Bacilli</taxon>
        <taxon>Bacillales</taxon>
        <taxon>Paenibacillaceae</taxon>
        <taxon>Paenibacillus</taxon>
    </lineage>
</organism>
<comment type="caution">
    <text evidence="3">The sequence shown here is derived from an EMBL/GenBank/DDBJ whole genome shotgun (WGS) entry which is preliminary data.</text>
</comment>
<gene>
    <name evidence="3" type="ORF">LQV63_30425</name>
</gene>
<protein>
    <recommendedName>
        <fullName evidence="5">Phosphatase</fullName>
    </recommendedName>
</protein>
<evidence type="ECO:0008006" key="5">
    <source>
        <dbReference type="Google" id="ProtNLM"/>
    </source>
</evidence>
<dbReference type="EMBL" id="JAJNBZ010000058">
    <property type="protein sequence ID" value="MCE5173548.1"/>
    <property type="molecule type" value="Genomic_DNA"/>
</dbReference>
<feature type="chain" id="PRO_5046823848" description="Phosphatase" evidence="2">
    <location>
        <begin position="21"/>
        <end position="49"/>
    </location>
</feature>
<evidence type="ECO:0000313" key="4">
    <source>
        <dbReference type="Proteomes" id="UP001199916"/>
    </source>
</evidence>
<name>A0ABS8YP11_9BACL</name>
<dbReference type="RefSeq" id="WP_233699473.1">
    <property type="nucleotide sequence ID" value="NZ_JAJNBZ010000058.1"/>
</dbReference>
<feature type="region of interest" description="Disordered" evidence="1">
    <location>
        <begin position="25"/>
        <end position="49"/>
    </location>
</feature>
<proteinExistence type="predicted"/>
<keyword evidence="4" id="KW-1185">Reference proteome</keyword>
<evidence type="ECO:0000256" key="1">
    <source>
        <dbReference type="SAM" id="MobiDB-lite"/>
    </source>
</evidence>
<reference evidence="3 4" key="1">
    <citation type="submission" date="2021-11" db="EMBL/GenBank/DDBJ databases">
        <title>Draft genome sequence of Paenibacillus profundus YoMME, a new Gram-positive bacteria with exoelectrogenic properties.</title>
        <authorList>
            <person name="Hubenova Y."/>
            <person name="Hubenova E."/>
            <person name="Manasiev Y."/>
            <person name="Peykov S."/>
            <person name="Mitov M."/>
        </authorList>
    </citation>
    <scope>NUCLEOTIDE SEQUENCE [LARGE SCALE GENOMIC DNA]</scope>
    <source>
        <strain evidence="3 4">YoMME</strain>
    </source>
</reference>
<feature type="signal peptide" evidence="2">
    <location>
        <begin position="1"/>
        <end position="20"/>
    </location>
</feature>
<sequence length="49" mass="5524">MKKMSSVFLIFALYFGFLQVDSPNTDSSPTPVTMERSDHHLIGGHRSLK</sequence>
<accession>A0ABS8YP11</accession>
<dbReference type="Proteomes" id="UP001199916">
    <property type="component" value="Unassembled WGS sequence"/>
</dbReference>